<comment type="caution">
    <text evidence="1">The sequence shown here is derived from an EMBL/GenBank/DDBJ whole genome shotgun (WGS) entry which is preliminary data.</text>
</comment>
<dbReference type="EMBL" id="MLFK01000007">
    <property type="protein sequence ID" value="OIV41504.1"/>
    <property type="molecule type" value="Genomic_DNA"/>
</dbReference>
<dbReference type="AlphaFoldDB" id="A0A1J7CIU6"/>
<organism evidence="1 2">
    <name type="scientific">Flavobacterium johnsoniae</name>
    <name type="common">Cytophaga johnsonae</name>
    <dbReference type="NCBI Taxonomy" id="986"/>
    <lineage>
        <taxon>Bacteria</taxon>
        <taxon>Pseudomonadati</taxon>
        <taxon>Bacteroidota</taxon>
        <taxon>Flavobacteriia</taxon>
        <taxon>Flavobacteriales</taxon>
        <taxon>Flavobacteriaceae</taxon>
        <taxon>Flavobacterium</taxon>
    </lineage>
</organism>
<evidence type="ECO:0000313" key="1">
    <source>
        <dbReference type="EMBL" id="OIV41504.1"/>
    </source>
</evidence>
<proteinExistence type="predicted"/>
<gene>
    <name evidence="1" type="ORF">BKM63_13295</name>
</gene>
<evidence type="ECO:0000313" key="2">
    <source>
        <dbReference type="Proteomes" id="UP000182826"/>
    </source>
</evidence>
<evidence type="ECO:0008006" key="3">
    <source>
        <dbReference type="Google" id="ProtNLM"/>
    </source>
</evidence>
<dbReference type="Proteomes" id="UP000182826">
    <property type="component" value="Unassembled WGS sequence"/>
</dbReference>
<reference evidence="1 2" key="1">
    <citation type="submission" date="2016-10" db="EMBL/GenBank/DDBJ databases">
        <title>Draft Genome Sequence of Rhizobacteria Flavobacterium johnsoniae CI04.</title>
        <authorList>
            <person name="Bravo J.I."/>
            <person name="Lozano G.L."/>
            <person name="Handelsman J."/>
        </authorList>
    </citation>
    <scope>NUCLEOTIDE SEQUENCE [LARGE SCALE GENOMIC DNA]</scope>
    <source>
        <strain evidence="1 2">CI04</strain>
    </source>
</reference>
<dbReference type="PROSITE" id="PS51257">
    <property type="entry name" value="PROKAR_LIPOPROTEIN"/>
    <property type="match status" value="1"/>
</dbReference>
<dbReference type="OrthoDB" id="1345629at2"/>
<accession>A0A1J7CIU6</accession>
<name>A0A1J7CIU6_FLAJO</name>
<protein>
    <recommendedName>
        <fullName evidence="3">Lipoprotein</fullName>
    </recommendedName>
</protein>
<sequence>MKKVIFILAIVILIISCKKSDAPACTDCVVLYFESPQPNKDSELYRFPTKFRGLYINDDSTFVRIEKDRILKEYFYENIIHKRELDSLKEESIIVNGKLVLKDFRTEFDLKPKGDSIFLTMKMIDTLFRFSMNQKAKWIDGQLILSTKDSIHWNVEFLSLKKEFLNFKNLYEKKDLKKLDSVTKIKGKMLDSISYIIKPTRTEFRKILKIKKLGFDREYKKLY</sequence>
<keyword evidence="2" id="KW-1185">Reference proteome</keyword>
<dbReference type="RefSeq" id="WP_071637059.1">
    <property type="nucleotide sequence ID" value="NZ_MLFK01000007.1"/>
</dbReference>